<sequence length="431" mass="50627">MEIERPFYLNRLLRLKDNGRIKIITGMRRAGKSYLLFTLFRKNLLQKGVPEDCVISISLDELANARERNPVELDRWIRSRLKKDGRRYYIFIDEIQFVESIPNPYLPSTEITFVDVVMGLMKLPYVDIYITGSNSRMLSSEVLTQFRDRGDEVRVYPLSYEEFLSVWQGDIRFAFNAYCTYGGMPVVQSLSSHEEKSRYLNDLFRRTYIRDVVERNRIAKDEGVLEELLDILSSSTGSLTNPAKLSRAFASTEHIQISGPTISRYIDYFMDAFLLEKAQRYDVKGKRYMASPYKYYFTDVGLRNARLHFRQQEPTHIMENVIFTDLRRRGLDVDVGMVEYNYRDVAGHKLRKNLEVDFVVNRGSSRWYIQSAFRMDTEEKRKQETESLHRIDDSFRKIVVLRDAVIPWQDEQGILYVGVEQFLTDPSLLGE</sequence>
<dbReference type="Pfam" id="PF13173">
    <property type="entry name" value="AAA_14"/>
    <property type="match status" value="1"/>
</dbReference>
<comment type="caution">
    <text evidence="3">The sequence shown here is derived from an EMBL/GenBank/DDBJ whole genome shotgun (WGS) entry which is preliminary data.</text>
</comment>
<dbReference type="InterPro" id="IPR025420">
    <property type="entry name" value="DUF4143"/>
</dbReference>
<dbReference type="PANTHER" id="PTHR33295">
    <property type="entry name" value="ATPASE"/>
    <property type="match status" value="1"/>
</dbReference>
<evidence type="ECO:0008006" key="5">
    <source>
        <dbReference type="Google" id="ProtNLM"/>
    </source>
</evidence>
<dbReference type="InterPro" id="IPR041682">
    <property type="entry name" value="AAA_14"/>
</dbReference>
<name>H1D0G9_9FIRM</name>
<dbReference type="SUPFAM" id="SSF52540">
    <property type="entry name" value="P-loop containing nucleoside triphosphate hydrolases"/>
    <property type="match status" value="1"/>
</dbReference>
<evidence type="ECO:0000259" key="2">
    <source>
        <dbReference type="Pfam" id="PF13635"/>
    </source>
</evidence>
<dbReference type="PATRIC" id="fig|742743.3.peg.1123"/>
<dbReference type="AlphaFoldDB" id="H1D0G9"/>
<dbReference type="Pfam" id="PF13635">
    <property type="entry name" value="DUF4143"/>
    <property type="match status" value="1"/>
</dbReference>
<dbReference type="HOGENOM" id="CLU_041527_1_0_9"/>
<evidence type="ECO:0000313" key="3">
    <source>
        <dbReference type="EMBL" id="EHO62970.1"/>
    </source>
</evidence>
<dbReference type="RefSeq" id="WP_008859602.1">
    <property type="nucleotide sequence ID" value="NZ_JH591188.1"/>
</dbReference>
<accession>H1D0G9</accession>
<keyword evidence="4" id="KW-1185">Reference proteome</keyword>
<dbReference type="EMBL" id="ADLT01000036">
    <property type="protein sequence ID" value="EHO62970.1"/>
    <property type="molecule type" value="Genomic_DNA"/>
</dbReference>
<reference evidence="3 4" key="1">
    <citation type="submission" date="2011-11" db="EMBL/GenBank/DDBJ databases">
        <title>The Genome Sequence of Dialister succinatiphilus YIT 11850.</title>
        <authorList>
            <consortium name="The Broad Institute Genome Sequencing Platform"/>
            <person name="Earl A."/>
            <person name="Ward D."/>
            <person name="Feldgarden M."/>
            <person name="Gevers D."/>
            <person name="Morotomi M."/>
            <person name="Young S.K."/>
            <person name="Zeng Q."/>
            <person name="Gargeya S."/>
            <person name="Fitzgerald M."/>
            <person name="Haas B."/>
            <person name="Abouelleil A."/>
            <person name="Alvarado L."/>
            <person name="Arachchi H.M."/>
            <person name="Berlin A."/>
            <person name="Brown A."/>
            <person name="Chapman S.B."/>
            <person name="Dunbar C."/>
            <person name="Gearin G."/>
            <person name="Goldberg J."/>
            <person name="Griggs A."/>
            <person name="Gujja S."/>
            <person name="Heiman D."/>
            <person name="Howarth C."/>
            <person name="Lui A."/>
            <person name="MacDonald P.J.P."/>
            <person name="Montmayeur A."/>
            <person name="Murphy C."/>
            <person name="Neiman D."/>
            <person name="Pearson M."/>
            <person name="Priest M."/>
            <person name="Roberts A."/>
            <person name="Saif S."/>
            <person name="Shea T."/>
            <person name="Sisk P."/>
            <person name="Stolte C."/>
            <person name="Sykes S."/>
            <person name="Wortman J."/>
            <person name="Nusbaum C."/>
            <person name="Birren B."/>
        </authorList>
    </citation>
    <scope>NUCLEOTIDE SEQUENCE [LARGE SCALE GENOMIC DNA]</scope>
    <source>
        <strain evidence="3 4">YIT 11850</strain>
    </source>
</reference>
<gene>
    <name evidence="3" type="ORF">HMPREF9453_01107</name>
</gene>
<organism evidence="3 4">
    <name type="scientific">Dialister succinatiphilus YIT 11850</name>
    <dbReference type="NCBI Taxonomy" id="742743"/>
    <lineage>
        <taxon>Bacteria</taxon>
        <taxon>Bacillati</taxon>
        <taxon>Bacillota</taxon>
        <taxon>Negativicutes</taxon>
        <taxon>Veillonellales</taxon>
        <taxon>Veillonellaceae</taxon>
        <taxon>Dialister</taxon>
    </lineage>
</organism>
<protein>
    <recommendedName>
        <fullName evidence="5">AAA+ ATPase domain-containing protein</fullName>
    </recommendedName>
</protein>
<feature type="domain" description="AAA" evidence="1">
    <location>
        <begin position="19"/>
        <end position="164"/>
    </location>
</feature>
<dbReference type="Proteomes" id="UP000003277">
    <property type="component" value="Unassembled WGS sequence"/>
</dbReference>
<dbReference type="eggNOG" id="COG1373">
    <property type="taxonomic scope" value="Bacteria"/>
</dbReference>
<proteinExistence type="predicted"/>
<dbReference type="PANTHER" id="PTHR33295:SF18">
    <property type="entry name" value="AAA+ ATPASE DOMAIN-CONTAINING PROTEIN"/>
    <property type="match status" value="1"/>
</dbReference>
<feature type="domain" description="DUF4143" evidence="2">
    <location>
        <begin position="210"/>
        <end position="370"/>
    </location>
</feature>
<evidence type="ECO:0000313" key="4">
    <source>
        <dbReference type="Proteomes" id="UP000003277"/>
    </source>
</evidence>
<dbReference type="OrthoDB" id="9801684at2"/>
<dbReference type="InterPro" id="IPR027417">
    <property type="entry name" value="P-loop_NTPase"/>
</dbReference>
<evidence type="ECO:0000259" key="1">
    <source>
        <dbReference type="Pfam" id="PF13173"/>
    </source>
</evidence>